<dbReference type="Gene3D" id="3.90.550.10">
    <property type="entry name" value="Spore Coat Polysaccharide Biosynthesis Protein SpsA, Chain A"/>
    <property type="match status" value="1"/>
</dbReference>
<feature type="domain" description="Glycosyltransferase 2-like" evidence="1">
    <location>
        <begin position="4"/>
        <end position="159"/>
    </location>
</feature>
<dbReference type="eggNOG" id="COG1215">
    <property type="taxonomic scope" value="Bacteria"/>
</dbReference>
<dbReference type="Pfam" id="PF00535">
    <property type="entry name" value="Glycos_transf_2"/>
    <property type="match status" value="1"/>
</dbReference>
<dbReference type="RefSeq" id="WP_043872819.1">
    <property type="nucleotide sequence ID" value="NZ_CCVW01000001.1"/>
</dbReference>
<dbReference type="PANTHER" id="PTHR43685">
    <property type="entry name" value="GLYCOSYLTRANSFERASE"/>
    <property type="match status" value="1"/>
</dbReference>
<dbReference type="PANTHER" id="PTHR43685:SF2">
    <property type="entry name" value="GLYCOSYLTRANSFERASE 2-LIKE DOMAIN-CONTAINING PROTEIN"/>
    <property type="match status" value="1"/>
</dbReference>
<organism evidence="2 3">
    <name type="scientific">Legionella massiliensis</name>
    <dbReference type="NCBI Taxonomy" id="1034943"/>
    <lineage>
        <taxon>Bacteria</taxon>
        <taxon>Pseudomonadati</taxon>
        <taxon>Pseudomonadota</taxon>
        <taxon>Gammaproteobacteria</taxon>
        <taxon>Legionellales</taxon>
        <taxon>Legionellaceae</taxon>
        <taxon>Legionella</taxon>
    </lineage>
</organism>
<protein>
    <submittedName>
        <fullName evidence="2">Chondroitin polymerase</fullName>
    </submittedName>
</protein>
<dbReference type="Proteomes" id="UP000044071">
    <property type="component" value="Unassembled WGS sequence"/>
</dbReference>
<sequence>MKISIITPSYNQGQFIERTILSVANQAGGEIEHVVFDGGSTDNTVEILKNASSLHSWVSEKDKGQTDAVNKGIAATSGEIIGWLNSDDIYYPEAIASVLNFFAENPDIDVVYGMADHIDLDDHAFETYPTEPWSLERLKSVCIICQPALFFRRRVVEKYGLLDTSLNYCMDYEYWLRLGKAGVKFAYLEKKLAGSRLYADNKTLGSRTKVHAEINGMFKTKFGQVPPVWLINYAHAVTESKIVREKHPIWYLSSLLITSVSASIHWNKKLSFGFIKMIMKLGMDPIKGKYITPLKKKILTSFSK</sequence>
<dbReference type="STRING" id="1034943.BN59_00510"/>
<evidence type="ECO:0000259" key="1">
    <source>
        <dbReference type="Pfam" id="PF00535"/>
    </source>
</evidence>
<dbReference type="SUPFAM" id="SSF53448">
    <property type="entry name" value="Nucleotide-diphospho-sugar transferases"/>
    <property type="match status" value="1"/>
</dbReference>
<gene>
    <name evidence="2" type="primary">kfoC_2</name>
    <name evidence="2" type="ORF">BN59_00510</name>
</gene>
<dbReference type="AlphaFoldDB" id="A0A078KWY2"/>
<dbReference type="InterPro" id="IPR050834">
    <property type="entry name" value="Glycosyltransf_2"/>
</dbReference>
<dbReference type="EMBL" id="CCSB01000001">
    <property type="protein sequence ID" value="CDZ76243.1"/>
    <property type="molecule type" value="Genomic_DNA"/>
</dbReference>
<evidence type="ECO:0000313" key="3">
    <source>
        <dbReference type="Proteomes" id="UP000044071"/>
    </source>
</evidence>
<accession>A0A078KWY2</accession>
<dbReference type="InterPro" id="IPR001173">
    <property type="entry name" value="Glyco_trans_2-like"/>
</dbReference>
<dbReference type="CDD" id="cd06433">
    <property type="entry name" value="GT_2_WfgS_like"/>
    <property type="match status" value="1"/>
</dbReference>
<reference evidence="2 3" key="1">
    <citation type="submission" date="2014-06" db="EMBL/GenBank/DDBJ databases">
        <authorList>
            <person name="Urmite Genomes Urmite Genomes"/>
        </authorList>
    </citation>
    <scope>NUCLEOTIDE SEQUENCE [LARGE SCALE GENOMIC DNA]</scope>
</reference>
<proteinExistence type="predicted"/>
<dbReference type="InterPro" id="IPR029044">
    <property type="entry name" value="Nucleotide-diphossugar_trans"/>
</dbReference>
<evidence type="ECO:0000313" key="2">
    <source>
        <dbReference type="EMBL" id="CDZ76243.1"/>
    </source>
</evidence>
<keyword evidence="3" id="KW-1185">Reference proteome</keyword>
<name>A0A078KWY2_9GAMM</name>
<dbReference type="OrthoDB" id="396512at2"/>